<accession>A0A9W6KSW4</accession>
<protein>
    <recommendedName>
        <fullName evidence="3">YtxH domain-containing protein</fullName>
    </recommendedName>
</protein>
<name>A0A9W6KSW4_9ACTN</name>
<sequence>MKLLPIAAGLAVGYVLGTRAGRAKYEQIVDNARRLRDNPTFSQVGEAARNLTTPPSTV</sequence>
<dbReference type="AlphaFoldDB" id="A0A9W6KSW4"/>
<evidence type="ECO:0000313" key="2">
    <source>
        <dbReference type="Proteomes" id="UP001143480"/>
    </source>
</evidence>
<keyword evidence="2" id="KW-1185">Reference proteome</keyword>
<dbReference type="EMBL" id="BSFP01000083">
    <property type="protein sequence ID" value="GLL07013.1"/>
    <property type="molecule type" value="Genomic_DNA"/>
</dbReference>
<dbReference type="RefSeq" id="WP_223093145.1">
    <property type="nucleotide sequence ID" value="NZ_BAAAXA010000001.1"/>
</dbReference>
<proteinExistence type="predicted"/>
<dbReference type="Proteomes" id="UP001143480">
    <property type="component" value="Unassembled WGS sequence"/>
</dbReference>
<organism evidence="1 2">
    <name type="scientific">Dactylosporangium matsuzakiense</name>
    <dbReference type="NCBI Taxonomy" id="53360"/>
    <lineage>
        <taxon>Bacteria</taxon>
        <taxon>Bacillati</taxon>
        <taxon>Actinomycetota</taxon>
        <taxon>Actinomycetes</taxon>
        <taxon>Micromonosporales</taxon>
        <taxon>Micromonosporaceae</taxon>
        <taxon>Dactylosporangium</taxon>
    </lineage>
</organism>
<reference evidence="1" key="2">
    <citation type="submission" date="2023-01" db="EMBL/GenBank/DDBJ databases">
        <authorList>
            <person name="Sun Q."/>
            <person name="Evtushenko L."/>
        </authorList>
    </citation>
    <scope>NUCLEOTIDE SEQUENCE</scope>
    <source>
        <strain evidence="1">VKM Ac-1321</strain>
    </source>
</reference>
<comment type="caution">
    <text evidence="1">The sequence shown here is derived from an EMBL/GenBank/DDBJ whole genome shotgun (WGS) entry which is preliminary data.</text>
</comment>
<evidence type="ECO:0000313" key="1">
    <source>
        <dbReference type="EMBL" id="GLL07013.1"/>
    </source>
</evidence>
<reference evidence="1" key="1">
    <citation type="journal article" date="2014" name="Int. J. Syst. Evol. Microbiol.">
        <title>Complete genome sequence of Corynebacterium casei LMG S-19264T (=DSM 44701T), isolated from a smear-ripened cheese.</title>
        <authorList>
            <consortium name="US DOE Joint Genome Institute (JGI-PGF)"/>
            <person name="Walter F."/>
            <person name="Albersmeier A."/>
            <person name="Kalinowski J."/>
            <person name="Ruckert C."/>
        </authorList>
    </citation>
    <scope>NUCLEOTIDE SEQUENCE</scope>
    <source>
        <strain evidence="1">VKM Ac-1321</strain>
    </source>
</reference>
<evidence type="ECO:0008006" key="3">
    <source>
        <dbReference type="Google" id="ProtNLM"/>
    </source>
</evidence>
<gene>
    <name evidence="1" type="ORF">GCM10017581_087640</name>
</gene>